<dbReference type="Proteomes" id="UP000070544">
    <property type="component" value="Unassembled WGS sequence"/>
</dbReference>
<keyword evidence="1" id="KW-0175">Coiled coil</keyword>
<accession>A0A139AZQ6</accession>
<evidence type="ECO:0000256" key="1">
    <source>
        <dbReference type="SAM" id="Coils"/>
    </source>
</evidence>
<feature type="compositionally biased region" description="Polar residues" evidence="2">
    <location>
        <begin position="519"/>
        <end position="546"/>
    </location>
</feature>
<evidence type="ECO:0000313" key="4">
    <source>
        <dbReference type="EMBL" id="KXS22043.1"/>
    </source>
</evidence>
<feature type="compositionally biased region" description="Basic and acidic residues" evidence="2">
    <location>
        <begin position="495"/>
        <end position="507"/>
    </location>
</feature>
<dbReference type="AlphaFoldDB" id="A0A139AZQ6"/>
<feature type="compositionally biased region" description="Basic and acidic residues" evidence="2">
    <location>
        <begin position="460"/>
        <end position="473"/>
    </location>
</feature>
<feature type="compositionally biased region" description="Acidic residues" evidence="2">
    <location>
        <begin position="125"/>
        <end position="155"/>
    </location>
</feature>
<feature type="compositionally biased region" description="Polar residues" evidence="2">
    <location>
        <begin position="180"/>
        <end position="195"/>
    </location>
</feature>
<dbReference type="EMBL" id="KQ965731">
    <property type="protein sequence ID" value="KXS22043.1"/>
    <property type="molecule type" value="Genomic_DNA"/>
</dbReference>
<evidence type="ECO:0000313" key="5">
    <source>
        <dbReference type="Proteomes" id="UP000070544"/>
    </source>
</evidence>
<feature type="coiled-coil region" evidence="1">
    <location>
        <begin position="78"/>
        <end position="119"/>
    </location>
</feature>
<proteinExistence type="predicted"/>
<sequence length="593" mass="63406">MSNATDWVIALSKYIPLSAFLSHSDLPDHADDELDIDWEAVLYSTVVDYIVTALVLVATVALGWLGWNYAGRGDLARAAEARRKRKEETERWEAEEREAREAARLAEKLARRTKRAEELGVALEDLPDSEAEEEEEEEDDFEGDEEFDPEAEEDERGMPTADSGIHLPLRRRRRRPNPSTPNGQISPLSAASSSPDFHHTPTPIPKGTPRGTLDPSGEDDLDDRDHGYPDDPNYQGGQQHAQGGSEGNYIDVHLTRHVYPAPPQPVMGPGGMMYYPQHGGMVGYPGQPGQGGFGGIQLTVGGGGGRPPAVLRLDDHFPMPHPSPPGARGAPAGYLPAPYPPGYPQYPPPPGGMWMDQHGYPVDSQGYPIQGYEDGYDYDYDYTGEGYEPGSDVAEVVAGPPPGAGASPARTTSAPSSTEMSSGVESGPLGSVKGALSEHGSGRIRPESGQSVRFAEGTEVEGKEREKDAKEGKSPPIRSTASSRLRAETNAARARQQERERDRDSANRNRSRSRSRSRPPQTSRNLGTVGNGRTTPGGRTSRQSGMEQREGDGDVSDGGGSAVSASRAGKGKKAANGGVNGNTSGKLGLAGGR</sequence>
<keyword evidence="3" id="KW-1133">Transmembrane helix</keyword>
<keyword evidence="5" id="KW-1185">Reference proteome</keyword>
<dbReference type="OrthoDB" id="10687596at2759"/>
<feature type="transmembrane region" description="Helical" evidence="3">
    <location>
        <begin position="49"/>
        <end position="67"/>
    </location>
</feature>
<keyword evidence="3" id="KW-0812">Transmembrane</keyword>
<reference evidence="4 5" key="1">
    <citation type="journal article" date="2015" name="Genome Biol. Evol.">
        <title>Phylogenomic analyses indicate that early fungi evolved digesting cell walls of algal ancestors of land plants.</title>
        <authorList>
            <person name="Chang Y."/>
            <person name="Wang S."/>
            <person name="Sekimoto S."/>
            <person name="Aerts A.L."/>
            <person name="Choi C."/>
            <person name="Clum A."/>
            <person name="LaButti K.M."/>
            <person name="Lindquist E.A."/>
            <person name="Yee Ngan C."/>
            <person name="Ohm R.A."/>
            <person name="Salamov A.A."/>
            <person name="Grigoriev I.V."/>
            <person name="Spatafora J.W."/>
            <person name="Berbee M.L."/>
        </authorList>
    </citation>
    <scope>NUCLEOTIDE SEQUENCE [LARGE SCALE GENOMIC DNA]</scope>
    <source>
        <strain evidence="4 5">JEL478</strain>
    </source>
</reference>
<dbReference type="OMA" id="WEAVLYS"/>
<feature type="region of interest" description="Disordered" evidence="2">
    <location>
        <begin position="378"/>
        <end position="593"/>
    </location>
</feature>
<name>A0A139AZQ6_GONPJ</name>
<keyword evidence="3" id="KW-0472">Membrane</keyword>
<feature type="region of interest" description="Disordered" evidence="2">
    <location>
        <begin position="119"/>
        <end position="246"/>
    </location>
</feature>
<organism evidence="4 5">
    <name type="scientific">Gonapodya prolifera (strain JEL478)</name>
    <name type="common">Monoblepharis prolifera</name>
    <dbReference type="NCBI Taxonomy" id="1344416"/>
    <lineage>
        <taxon>Eukaryota</taxon>
        <taxon>Fungi</taxon>
        <taxon>Fungi incertae sedis</taxon>
        <taxon>Chytridiomycota</taxon>
        <taxon>Chytridiomycota incertae sedis</taxon>
        <taxon>Monoblepharidomycetes</taxon>
        <taxon>Monoblepharidales</taxon>
        <taxon>Gonapodyaceae</taxon>
        <taxon>Gonapodya</taxon>
    </lineage>
</organism>
<feature type="compositionally biased region" description="Low complexity" evidence="2">
    <location>
        <begin position="383"/>
        <end position="418"/>
    </location>
</feature>
<evidence type="ECO:0000256" key="3">
    <source>
        <dbReference type="SAM" id="Phobius"/>
    </source>
</evidence>
<gene>
    <name evidence="4" type="ORF">M427DRAFT_162780</name>
</gene>
<protein>
    <submittedName>
        <fullName evidence="4">Uncharacterized protein</fullName>
    </submittedName>
</protein>
<evidence type="ECO:0000256" key="2">
    <source>
        <dbReference type="SAM" id="MobiDB-lite"/>
    </source>
</evidence>